<evidence type="ECO:0000313" key="2">
    <source>
        <dbReference type="Proteomes" id="UP000194882"/>
    </source>
</evidence>
<dbReference type="Proteomes" id="UP000194882">
    <property type="component" value="Unassembled WGS sequence"/>
</dbReference>
<protein>
    <submittedName>
        <fullName evidence="1">Uncharacterized protein</fullName>
    </submittedName>
</protein>
<dbReference type="AlphaFoldDB" id="A0A9X6FPL3"/>
<reference evidence="1 2" key="1">
    <citation type="submission" date="2016-10" db="EMBL/GenBank/DDBJ databases">
        <title>Comparative genomics of Bacillus thuringiensis reveals a path to pathogens against multiple invertebrate hosts.</title>
        <authorList>
            <person name="Zheng J."/>
            <person name="Gao Q."/>
            <person name="Liu H."/>
            <person name="Peng D."/>
            <person name="Ruan L."/>
            <person name="Sun M."/>
        </authorList>
    </citation>
    <scope>NUCLEOTIDE SEQUENCE [LARGE SCALE GENOMIC DNA]</scope>
    <source>
        <strain evidence="1">BGSC 4I4</strain>
    </source>
</reference>
<evidence type="ECO:0000313" key="1">
    <source>
        <dbReference type="EMBL" id="OTZ00252.1"/>
    </source>
</evidence>
<accession>A0A9X6FPL3</accession>
<proteinExistence type="predicted"/>
<gene>
    <name evidence="1" type="ORF">BK754_02745</name>
</gene>
<dbReference type="EMBL" id="NFDT01000028">
    <property type="protein sequence ID" value="OTZ00252.1"/>
    <property type="molecule type" value="Genomic_DNA"/>
</dbReference>
<name>A0A9X6FPL3_BACTU</name>
<comment type="caution">
    <text evidence="1">The sequence shown here is derived from an EMBL/GenBank/DDBJ whole genome shotgun (WGS) entry which is preliminary data.</text>
</comment>
<organism evidence="1 2">
    <name type="scientific">Bacillus thuringiensis serovar subtoxicus</name>
    <dbReference type="NCBI Taxonomy" id="475791"/>
    <lineage>
        <taxon>Bacteria</taxon>
        <taxon>Bacillati</taxon>
        <taxon>Bacillota</taxon>
        <taxon>Bacilli</taxon>
        <taxon>Bacillales</taxon>
        <taxon>Bacillaceae</taxon>
        <taxon>Bacillus</taxon>
        <taxon>Bacillus cereus group</taxon>
    </lineage>
</organism>
<sequence length="47" mass="5980">MYTQRWLIKHKLWTPLRRYWKGSPYNMLNNLYPNRYAKDMLKGYKNK</sequence>